<evidence type="ECO:0000313" key="1">
    <source>
        <dbReference type="EMBL" id="AEW45075.1"/>
    </source>
</evidence>
<dbReference type="Proteomes" id="UP000009135">
    <property type="component" value="Chromosome"/>
</dbReference>
<dbReference type="AlphaFoldDB" id="H6N603"/>
<gene>
    <name evidence="1" type="ordered locus">MHC_01045</name>
</gene>
<reference evidence="1 2" key="1">
    <citation type="journal article" date="2012" name="J. Bacteriol.">
        <title>Complete genome sequence of Mycoplasma haemocanis strain Illinois.</title>
        <authorList>
            <person name="do Nascimento N.C."/>
            <person name="Guimaraes A.M."/>
            <person name="Santos A.P."/>
            <person name="Sanmiguel P.J."/>
            <person name="Messick J.B."/>
        </authorList>
    </citation>
    <scope>NUCLEOTIDE SEQUENCE [LARGE SCALE GENOMIC DNA]</scope>
    <source>
        <strain evidence="1 2">Illinois</strain>
    </source>
</reference>
<proteinExistence type="predicted"/>
<dbReference type="OrthoDB" id="9828486at2"/>
<protein>
    <submittedName>
        <fullName evidence="1">Uncharacterized protein</fullName>
    </submittedName>
</protein>
<dbReference type="STRING" id="1111676.MHC_01045"/>
<dbReference type="KEGG" id="mhe:MHC_01045"/>
<evidence type="ECO:0000313" key="2">
    <source>
        <dbReference type="Proteomes" id="UP000009135"/>
    </source>
</evidence>
<dbReference type="EMBL" id="CP003199">
    <property type="protein sequence ID" value="AEW45075.1"/>
    <property type="molecule type" value="Genomic_DNA"/>
</dbReference>
<dbReference type="HOGENOM" id="CLU_098620_0_0_14"/>
<accession>H6N603</accession>
<organism evidence="1 2">
    <name type="scientific">Mycoplasma haemocanis (strain Illinois)</name>
    <dbReference type="NCBI Taxonomy" id="1111676"/>
    <lineage>
        <taxon>Bacteria</taxon>
        <taxon>Bacillati</taxon>
        <taxon>Mycoplasmatota</taxon>
        <taxon>Mollicutes</taxon>
        <taxon>Mycoplasmataceae</taxon>
        <taxon>Mycoplasma</taxon>
    </lineage>
</organism>
<keyword evidence="2" id="KW-1185">Reference proteome</keyword>
<name>H6N603_MYCHN</name>
<sequence length="226" mass="25451">MAISLLSKSITGVLGLGTATVGAVYFGRDLIGNKAKISIEELIDTSNPDKRFISASSDTYWREAWKAYIEDNKSNEKDVWNVAGWTSGTTVTNNENAPSEFIQACDNKRSQKVLDKNDSLYSQVVKYCTRDTVVRDLINETEGRSLLVKNGDFATDSHWRAAWKLYRDDNPDGSDKWNISNYTSIKSQENAQEAFAKMCEEKSQVKEHDLTKSTYLDVLKYCTKVG</sequence>